<dbReference type="Proteomes" id="UP000184404">
    <property type="component" value="Unassembled WGS sequence"/>
</dbReference>
<dbReference type="SUPFAM" id="SSF53448">
    <property type="entry name" value="Nucleotide-diphospho-sugar transferases"/>
    <property type="match status" value="1"/>
</dbReference>
<organism evidence="4 5">
    <name type="scientific">Schwartzia succinivorans DSM 10502</name>
    <dbReference type="NCBI Taxonomy" id="1123243"/>
    <lineage>
        <taxon>Bacteria</taxon>
        <taxon>Bacillati</taxon>
        <taxon>Bacillota</taxon>
        <taxon>Negativicutes</taxon>
        <taxon>Selenomonadales</taxon>
        <taxon>Selenomonadaceae</taxon>
        <taxon>Schwartzia</taxon>
    </lineage>
</organism>
<evidence type="ECO:0000256" key="1">
    <source>
        <dbReference type="ARBA" id="ARBA00022676"/>
    </source>
</evidence>
<keyword evidence="2 4" id="KW-0808">Transferase</keyword>
<keyword evidence="5" id="KW-1185">Reference proteome</keyword>
<protein>
    <submittedName>
        <fullName evidence="4">Glycosyl transferase family 2</fullName>
    </submittedName>
</protein>
<sequence length="332" mass="39047">MDKIDVSVVVPVYNVEKYLKDCLDSLERQTLKNIEVIMVNDGSTDGSRNIAEEYACRNDNFLLIDRLNGGLSAARNTGMSFAKGKYIYFLDSDDYLVDNALELLYKKSENDNLDVLLFTSYTFHDDSPELIMEKHVKYRGEYTHVYSGLQALQKFIDNNDVCISCCWIFSRLGVIRENKLKFYEGIIHEDHLFQWQILSLSKRVAVLNSPLYCRRICPGSITSAKSDWIKKIYAVRCTIVAGDMFVMQNPEIIGKTTCWFMRFWANFFFMDWLMLDEYTRNRYDLKIFYIEVADVLTKYGFGNNIRLWLFYKHPKIFGLLRRIKRFVKVLEL</sequence>
<reference evidence="4 5" key="1">
    <citation type="submission" date="2016-11" db="EMBL/GenBank/DDBJ databases">
        <authorList>
            <person name="Jaros S."/>
            <person name="Januszkiewicz K."/>
            <person name="Wedrychowicz H."/>
        </authorList>
    </citation>
    <scope>NUCLEOTIDE SEQUENCE [LARGE SCALE GENOMIC DNA]</scope>
    <source>
        <strain evidence="4 5">DSM 10502</strain>
    </source>
</reference>
<dbReference type="RefSeq" id="WP_072935643.1">
    <property type="nucleotide sequence ID" value="NZ_FQUG01000005.1"/>
</dbReference>
<evidence type="ECO:0000313" key="4">
    <source>
        <dbReference type="EMBL" id="SHE95175.1"/>
    </source>
</evidence>
<feature type="domain" description="Glycosyltransferase 2-like" evidence="3">
    <location>
        <begin position="7"/>
        <end position="171"/>
    </location>
</feature>
<dbReference type="Gene3D" id="3.90.550.10">
    <property type="entry name" value="Spore Coat Polysaccharide Biosynthesis Protein SpsA, Chain A"/>
    <property type="match status" value="1"/>
</dbReference>
<gene>
    <name evidence="4" type="ORF">SAMN02745190_01552</name>
</gene>
<dbReference type="PANTHER" id="PTHR22916:SF51">
    <property type="entry name" value="GLYCOSYLTRANSFERASE EPSH-RELATED"/>
    <property type="match status" value="1"/>
</dbReference>
<evidence type="ECO:0000259" key="3">
    <source>
        <dbReference type="Pfam" id="PF00535"/>
    </source>
</evidence>
<dbReference type="InterPro" id="IPR029044">
    <property type="entry name" value="Nucleotide-diphossugar_trans"/>
</dbReference>
<dbReference type="InterPro" id="IPR001173">
    <property type="entry name" value="Glyco_trans_2-like"/>
</dbReference>
<dbReference type="GO" id="GO:0016757">
    <property type="term" value="F:glycosyltransferase activity"/>
    <property type="evidence" value="ECO:0007669"/>
    <property type="project" value="UniProtKB-KW"/>
</dbReference>
<dbReference type="STRING" id="1123243.SAMN02745190_01552"/>
<dbReference type="CDD" id="cd00761">
    <property type="entry name" value="Glyco_tranf_GTA_type"/>
    <property type="match status" value="1"/>
</dbReference>
<accession>A0A1M4XNZ4</accession>
<name>A0A1M4XNZ4_9FIRM</name>
<dbReference type="Pfam" id="PF00535">
    <property type="entry name" value="Glycos_transf_2"/>
    <property type="match status" value="1"/>
</dbReference>
<dbReference type="PANTHER" id="PTHR22916">
    <property type="entry name" value="GLYCOSYLTRANSFERASE"/>
    <property type="match status" value="1"/>
</dbReference>
<keyword evidence="1" id="KW-0328">Glycosyltransferase</keyword>
<dbReference type="EMBL" id="FQUG01000005">
    <property type="protein sequence ID" value="SHE95175.1"/>
    <property type="molecule type" value="Genomic_DNA"/>
</dbReference>
<proteinExistence type="predicted"/>
<evidence type="ECO:0000313" key="5">
    <source>
        <dbReference type="Proteomes" id="UP000184404"/>
    </source>
</evidence>
<dbReference type="OrthoDB" id="396512at2"/>
<evidence type="ECO:0000256" key="2">
    <source>
        <dbReference type="ARBA" id="ARBA00022679"/>
    </source>
</evidence>
<dbReference type="AlphaFoldDB" id="A0A1M4XNZ4"/>